<feature type="binding site" evidence="10">
    <location>
        <position position="221"/>
    </location>
    <ligand>
        <name>IMP</name>
        <dbReference type="ChEBI" id="CHEBI:58053"/>
    </ligand>
</feature>
<dbReference type="RefSeq" id="XP_033532867.1">
    <property type="nucleotide sequence ID" value="XM_033681359.1"/>
</dbReference>
<dbReference type="InterPro" id="IPR042109">
    <property type="entry name" value="Adenylosuccinate_synth_dom1"/>
</dbReference>
<dbReference type="GO" id="GO:0005525">
    <property type="term" value="F:GTP binding"/>
    <property type="evidence" value="ECO:0007669"/>
    <property type="project" value="UniProtKB-UniRule"/>
</dbReference>
<evidence type="ECO:0000256" key="9">
    <source>
        <dbReference type="ARBA" id="ARBA00023134"/>
    </source>
</evidence>
<feature type="binding site" evidence="10">
    <location>
        <begin position="328"/>
        <end position="330"/>
    </location>
    <ligand>
        <name>GTP</name>
        <dbReference type="ChEBI" id="CHEBI:37565"/>
    </ligand>
</feature>
<evidence type="ECO:0000256" key="3">
    <source>
        <dbReference type="ARBA" id="ARBA00022490"/>
    </source>
</evidence>
<keyword evidence="6 10" id="KW-0547">Nucleotide-binding</keyword>
<comment type="catalytic activity">
    <reaction evidence="10 12">
        <text>IMP + L-aspartate + GTP = N(6)-(1,2-dicarboxyethyl)-AMP + GDP + phosphate + 2 H(+)</text>
        <dbReference type="Rhea" id="RHEA:15753"/>
        <dbReference type="ChEBI" id="CHEBI:15378"/>
        <dbReference type="ChEBI" id="CHEBI:29991"/>
        <dbReference type="ChEBI" id="CHEBI:37565"/>
        <dbReference type="ChEBI" id="CHEBI:43474"/>
        <dbReference type="ChEBI" id="CHEBI:57567"/>
        <dbReference type="ChEBI" id="CHEBI:58053"/>
        <dbReference type="ChEBI" id="CHEBI:58189"/>
        <dbReference type="EC" id="6.3.4.4"/>
    </reaction>
</comment>
<dbReference type="OrthoDB" id="10265645at2759"/>
<feature type="binding site" evidence="10">
    <location>
        <position position="129"/>
    </location>
    <ligand>
        <name>IMP</name>
        <dbReference type="ChEBI" id="CHEBI:58053"/>
    </ligand>
</feature>
<keyword evidence="14" id="KW-1185">Reference proteome</keyword>
<dbReference type="EC" id="6.3.4.4" evidence="10 12"/>
<feature type="binding site" evidence="10">
    <location>
        <begin position="12"/>
        <end position="18"/>
    </location>
    <ligand>
        <name>GTP</name>
        <dbReference type="ChEBI" id="CHEBI:37565"/>
    </ligand>
</feature>
<comment type="cofactor">
    <cofactor evidence="10">
        <name>Mg(2+)</name>
        <dbReference type="ChEBI" id="CHEBI:18420"/>
    </cofactor>
    <text evidence="10">Binds 1 Mg(2+) ion per subunit.</text>
</comment>
<dbReference type="EMBL" id="ML975162">
    <property type="protein sequence ID" value="KAF1811236.1"/>
    <property type="molecule type" value="Genomic_DNA"/>
</dbReference>
<reference evidence="15" key="2">
    <citation type="submission" date="2020-04" db="EMBL/GenBank/DDBJ databases">
        <authorList>
            <consortium name="NCBI Genome Project"/>
        </authorList>
    </citation>
    <scope>NUCLEOTIDE SEQUENCE</scope>
    <source>
        <strain evidence="15">CBS 781.70</strain>
    </source>
</reference>
<comment type="pathway">
    <text evidence="10 12">Purine metabolism; AMP biosynthesis via de novo pathway; AMP from IMP: step 1/2.</text>
</comment>
<feature type="active site" description="Proton donor" evidence="10">
    <location>
        <position position="41"/>
    </location>
</feature>
<sequence>MSTTIVLGSQWGDEGKGKLVDILCADAKLCCRAQGGHNAGHTIVHGDKTFDVHILPSGVCSPGCMNLIGNGCVVHVPTFFKEIAALKQHGIDLVDRLFISDRAHVILDLHTIIDRLQEGERGKKPVGTTGKGIGPTYSSKATRSGIRISDIFEKGVLEAKIHRLADGNKKRFGELLDYSVEKEIAYFDEIREQLRPYIVDQVPLIKSVKEGKIPVLVEGANALMLDLDSGTYPFVTSSNTGLGGVLTSLTVGWRSIKEVIGVVKAYTTRVGSGPFPTEQINEIGDWLQSVGREVGVTTGRRRRCGWLDLVVLKYSHECNDYTSINLTKLDILDDFEEIKIGVAYKHQGHELPSFPADAAVAEQVEVDYVTMPGWKTSTKGARTYGELPENARRYIEFIEQQVGVKVKYIGTGPGRESMIVR</sequence>
<dbReference type="InterPro" id="IPR042111">
    <property type="entry name" value="Adenylosuccinate_synth_dom3"/>
</dbReference>
<dbReference type="UniPathway" id="UPA00075">
    <property type="reaction ID" value="UER00335"/>
</dbReference>
<comment type="function">
    <text evidence="12">Plays an important role in the de novo pathway of purine nucleotide biosynthesis.</text>
</comment>
<dbReference type="GO" id="GO:0004019">
    <property type="term" value="F:adenylosuccinate synthase activity"/>
    <property type="evidence" value="ECO:0007669"/>
    <property type="project" value="UniProtKB-UniRule"/>
</dbReference>
<comment type="similarity">
    <text evidence="10 12">Belongs to the adenylosuccinate synthetase family.</text>
</comment>
<dbReference type="PANTHER" id="PTHR11846:SF0">
    <property type="entry name" value="ADENYLOSUCCINATE SYNTHETASE"/>
    <property type="match status" value="1"/>
</dbReference>
<organism evidence="13">
    <name type="scientific">Eremomyces bilateralis CBS 781.70</name>
    <dbReference type="NCBI Taxonomy" id="1392243"/>
    <lineage>
        <taxon>Eukaryota</taxon>
        <taxon>Fungi</taxon>
        <taxon>Dikarya</taxon>
        <taxon>Ascomycota</taxon>
        <taxon>Pezizomycotina</taxon>
        <taxon>Dothideomycetes</taxon>
        <taxon>Dothideomycetes incertae sedis</taxon>
        <taxon>Eremomycetales</taxon>
        <taxon>Eremomycetaceae</taxon>
        <taxon>Eremomyces</taxon>
    </lineage>
</organism>
<feature type="binding site" evidence="10">
    <location>
        <begin position="296"/>
        <end position="302"/>
    </location>
    <ligand>
        <name>substrate</name>
    </ligand>
</feature>
<evidence type="ECO:0000313" key="15">
    <source>
        <dbReference type="RefSeq" id="XP_033532867.1"/>
    </source>
</evidence>
<dbReference type="FunFam" id="1.10.300.10:FF:000001">
    <property type="entry name" value="Adenylosuccinate synthetase"/>
    <property type="match status" value="1"/>
</dbReference>
<dbReference type="InterPro" id="IPR042110">
    <property type="entry name" value="Adenylosuccinate_synth_dom2"/>
</dbReference>
<evidence type="ECO:0000313" key="14">
    <source>
        <dbReference type="Proteomes" id="UP000504638"/>
    </source>
</evidence>
<comment type="subunit">
    <text evidence="2 10">Homodimer.</text>
</comment>
<dbReference type="GeneID" id="54421929"/>
<dbReference type="Gene3D" id="3.90.170.10">
    <property type="entry name" value="Adenylosuccinate Synthetase, subunit A, domain 3"/>
    <property type="match status" value="1"/>
</dbReference>
<feature type="binding site" evidence="10">
    <location>
        <position position="143"/>
    </location>
    <ligand>
        <name>IMP</name>
        <dbReference type="ChEBI" id="CHEBI:58053"/>
        <note>ligand shared between dimeric partners</note>
    </ligand>
</feature>
<name>A0A6G1FZX8_9PEZI</name>
<feature type="active site" evidence="11">
    <location>
        <position position="140"/>
    </location>
</feature>
<feature type="binding site" evidence="10">
    <location>
        <begin position="13"/>
        <end position="16"/>
    </location>
    <ligand>
        <name>IMP</name>
        <dbReference type="ChEBI" id="CHEBI:58053"/>
    </ligand>
</feature>
<dbReference type="PROSITE" id="PS01266">
    <property type="entry name" value="ADENYLOSUCCIN_SYN_1"/>
    <property type="match status" value="1"/>
</dbReference>
<evidence type="ECO:0000256" key="5">
    <source>
        <dbReference type="ARBA" id="ARBA00022723"/>
    </source>
</evidence>
<evidence type="ECO:0000256" key="12">
    <source>
        <dbReference type="RuleBase" id="RU000520"/>
    </source>
</evidence>
<evidence type="ECO:0000256" key="7">
    <source>
        <dbReference type="ARBA" id="ARBA00022755"/>
    </source>
</evidence>
<feature type="active site" description="Proton acceptor" evidence="10">
    <location>
        <position position="13"/>
    </location>
</feature>
<keyword evidence="3 10" id="KW-0963">Cytoplasm</keyword>
<dbReference type="GO" id="GO:0044208">
    <property type="term" value="P:'de novo' AMP biosynthetic process"/>
    <property type="evidence" value="ECO:0007669"/>
    <property type="project" value="UniProtKB-UniRule"/>
</dbReference>
<dbReference type="HAMAP" id="MF_00011">
    <property type="entry name" value="Adenylosucc_synth"/>
    <property type="match status" value="1"/>
</dbReference>
<dbReference type="AlphaFoldDB" id="A0A6G1FZX8"/>
<evidence type="ECO:0000256" key="2">
    <source>
        <dbReference type="ARBA" id="ARBA00011738"/>
    </source>
</evidence>
<comment type="function">
    <text evidence="1">Plays an important role in the de novo pathway and in the salvage pathway of purine nucleotide biosynthesis. Catalyzes the first committed step in the biosynthesis of AMP from IMP.</text>
</comment>
<feature type="binding site" evidence="10">
    <location>
        <position position="236"/>
    </location>
    <ligand>
        <name>IMP</name>
        <dbReference type="ChEBI" id="CHEBI:58053"/>
    </ligand>
</feature>
<dbReference type="InterPro" id="IPR018220">
    <property type="entry name" value="Adenylosuccin_syn_GTP-bd"/>
</dbReference>
<dbReference type="SUPFAM" id="SSF52540">
    <property type="entry name" value="P-loop containing nucleoside triphosphate hydrolases"/>
    <property type="match status" value="1"/>
</dbReference>
<dbReference type="GO" id="GO:0000287">
    <property type="term" value="F:magnesium ion binding"/>
    <property type="evidence" value="ECO:0007669"/>
    <property type="project" value="UniProtKB-UniRule"/>
</dbReference>
<dbReference type="InterPro" id="IPR033128">
    <property type="entry name" value="Adenylosuccin_syn_Lys_AS"/>
</dbReference>
<dbReference type="GO" id="GO:0046040">
    <property type="term" value="P:IMP metabolic process"/>
    <property type="evidence" value="ECO:0007669"/>
    <property type="project" value="TreeGrafter"/>
</dbReference>
<gene>
    <name evidence="13 15" type="ORF">P152DRAFT_474842</name>
</gene>
<keyword evidence="5 10" id="KW-0479">Metal-binding</keyword>
<evidence type="ECO:0000256" key="6">
    <source>
        <dbReference type="ARBA" id="ARBA00022741"/>
    </source>
</evidence>
<evidence type="ECO:0000256" key="8">
    <source>
        <dbReference type="ARBA" id="ARBA00022842"/>
    </source>
</evidence>
<dbReference type="FunFam" id="3.90.170.10:FF:000001">
    <property type="entry name" value="Adenylosuccinate synthetase"/>
    <property type="match status" value="1"/>
</dbReference>
<evidence type="ECO:0000256" key="1">
    <source>
        <dbReference type="ARBA" id="ARBA00003779"/>
    </source>
</evidence>
<dbReference type="Gene3D" id="3.40.440.10">
    <property type="entry name" value="Adenylosuccinate Synthetase, subunit A, domain 1"/>
    <property type="match status" value="1"/>
</dbReference>
<evidence type="ECO:0000256" key="10">
    <source>
        <dbReference type="HAMAP-Rule" id="MF_03125"/>
    </source>
</evidence>
<dbReference type="Proteomes" id="UP000504638">
    <property type="component" value="Unplaced"/>
</dbReference>
<dbReference type="PROSITE" id="PS00513">
    <property type="entry name" value="ADENYLOSUCCIN_SYN_2"/>
    <property type="match status" value="1"/>
</dbReference>
<dbReference type="SMART" id="SM00788">
    <property type="entry name" value="Adenylsucc_synt"/>
    <property type="match status" value="1"/>
</dbReference>
<comment type="subcellular location">
    <subcellularLocation>
        <location evidence="10">Cytoplasm</location>
    </subcellularLocation>
</comment>
<dbReference type="CDD" id="cd03108">
    <property type="entry name" value="AdSS"/>
    <property type="match status" value="1"/>
</dbReference>
<keyword evidence="8 10" id="KW-0460">Magnesium</keyword>
<keyword evidence="9 10" id="KW-0342">GTP-binding</keyword>
<reference evidence="13 15" key="1">
    <citation type="submission" date="2020-01" db="EMBL/GenBank/DDBJ databases">
        <authorList>
            <consortium name="DOE Joint Genome Institute"/>
            <person name="Haridas S."/>
            <person name="Albert R."/>
            <person name="Binder M."/>
            <person name="Bloem J."/>
            <person name="Labutti K."/>
            <person name="Salamov A."/>
            <person name="Andreopoulos B."/>
            <person name="Baker S.E."/>
            <person name="Barry K."/>
            <person name="Bills G."/>
            <person name="Bluhm B.H."/>
            <person name="Cannon C."/>
            <person name="Castanera R."/>
            <person name="Culley D.E."/>
            <person name="Daum C."/>
            <person name="Ezra D."/>
            <person name="Gonzalez J.B."/>
            <person name="Henrissat B."/>
            <person name="Kuo A."/>
            <person name="Liang C."/>
            <person name="Lipzen A."/>
            <person name="Lutzoni F."/>
            <person name="Magnuson J."/>
            <person name="Mondo S."/>
            <person name="Nolan M."/>
            <person name="Ohm R."/>
            <person name="Pangilinan J."/>
            <person name="Park H.-J."/>
            <person name="Ramirez L."/>
            <person name="Alfaro M."/>
            <person name="Sun H."/>
            <person name="Tritt A."/>
            <person name="Yoshinaga Y."/>
            <person name="Zwiers L.-H."/>
            <person name="Turgeon B.G."/>
            <person name="Goodwin S.B."/>
            <person name="Spatafora J.W."/>
            <person name="Crous P.W."/>
            <person name="Grigoriev I.V."/>
        </authorList>
    </citation>
    <scope>NUCLEOTIDE SEQUENCE</scope>
    <source>
        <strain evidence="13 15">CBS 781.70</strain>
    </source>
</reference>
<keyword evidence="4 10" id="KW-0436">Ligase</keyword>
<dbReference type="NCBIfam" id="NF002223">
    <property type="entry name" value="PRK01117.1"/>
    <property type="match status" value="1"/>
</dbReference>
<feature type="binding site" evidence="10">
    <location>
        <begin position="38"/>
        <end position="41"/>
    </location>
    <ligand>
        <name>IMP</name>
        <dbReference type="ChEBI" id="CHEBI:58053"/>
    </ligand>
</feature>
<feature type="binding site" evidence="10">
    <location>
        <begin position="410"/>
        <end position="412"/>
    </location>
    <ligand>
        <name>GTP</name>
        <dbReference type="ChEBI" id="CHEBI:37565"/>
    </ligand>
</feature>
<dbReference type="Pfam" id="PF00709">
    <property type="entry name" value="Adenylsucc_synt"/>
    <property type="match status" value="1"/>
</dbReference>
<protein>
    <recommendedName>
        <fullName evidence="10 12">Adenylosuccinate synthetase</fullName>
        <shortName evidence="10">AMPSase</shortName>
        <shortName evidence="10">AdSS</shortName>
        <ecNumber evidence="10 12">6.3.4.4</ecNumber>
    </recommendedName>
    <alternativeName>
        <fullName evidence="10">IMP--aspartate ligase</fullName>
    </alternativeName>
</protein>
<dbReference type="Gene3D" id="1.10.300.10">
    <property type="entry name" value="Adenylosuccinate Synthetase, subunit A, domain 2"/>
    <property type="match status" value="1"/>
</dbReference>
<dbReference type="GO" id="GO:0005737">
    <property type="term" value="C:cytoplasm"/>
    <property type="evidence" value="ECO:0007669"/>
    <property type="project" value="UniProtKB-SubCell"/>
</dbReference>
<feature type="binding site" evidence="10">
    <location>
        <position position="300"/>
    </location>
    <ligand>
        <name>IMP</name>
        <dbReference type="ChEBI" id="CHEBI:58053"/>
    </ligand>
</feature>
<feature type="binding site" evidence="10">
    <location>
        <position position="302"/>
    </location>
    <ligand>
        <name>GTP</name>
        <dbReference type="ChEBI" id="CHEBI:37565"/>
    </ligand>
</feature>
<evidence type="ECO:0000256" key="11">
    <source>
        <dbReference type="PROSITE-ProRule" id="PRU10134"/>
    </source>
</evidence>
<keyword evidence="7 10" id="KW-0658">Purine biosynthesis</keyword>
<evidence type="ECO:0000256" key="4">
    <source>
        <dbReference type="ARBA" id="ARBA00022598"/>
    </source>
</evidence>
<dbReference type="InterPro" id="IPR027417">
    <property type="entry name" value="P-loop_NTPase"/>
</dbReference>
<accession>A0A6G1FZX8</accession>
<proteinExistence type="inferred from homology"/>
<dbReference type="NCBIfam" id="TIGR00184">
    <property type="entry name" value="purA"/>
    <property type="match status" value="1"/>
</dbReference>
<reference evidence="15" key="3">
    <citation type="submission" date="2025-04" db="UniProtKB">
        <authorList>
            <consortium name="RefSeq"/>
        </authorList>
    </citation>
    <scope>IDENTIFICATION</scope>
    <source>
        <strain evidence="15">CBS 781.70</strain>
    </source>
</reference>
<feature type="binding site" evidence="10">
    <location>
        <position position="40"/>
    </location>
    <ligand>
        <name>Mg(2+)</name>
        <dbReference type="ChEBI" id="CHEBI:18420"/>
    </ligand>
</feature>
<dbReference type="PANTHER" id="PTHR11846">
    <property type="entry name" value="ADENYLOSUCCINATE SYNTHETASE"/>
    <property type="match status" value="1"/>
</dbReference>
<evidence type="ECO:0000313" key="13">
    <source>
        <dbReference type="EMBL" id="KAF1811236.1"/>
    </source>
</evidence>
<dbReference type="InterPro" id="IPR001114">
    <property type="entry name" value="Adenylosuccinate_synthetase"/>
</dbReference>
<feature type="binding site" evidence="10">
    <location>
        <position position="13"/>
    </location>
    <ligand>
        <name>Mg(2+)</name>
        <dbReference type="ChEBI" id="CHEBI:18420"/>
    </ligand>
</feature>
<comment type="function">
    <text evidence="10">Plays an important role in the de novo pathway and in the salvage pathway of purine nucleotide biosynthesis. Catalyzes the first commited step in the biosynthesis of AMP from IMP.</text>
</comment>
<feature type="binding site" evidence="10">
    <location>
        <begin position="40"/>
        <end position="42"/>
    </location>
    <ligand>
        <name>GTP</name>
        <dbReference type="ChEBI" id="CHEBI:37565"/>
    </ligand>
</feature>